<dbReference type="STRING" id="1336235.GCA_000518785_03093"/>
<keyword evidence="2 5" id="KW-0808">Transferase</keyword>
<keyword evidence="3 5" id="KW-0949">S-adenosyl-L-methionine</keyword>
<keyword evidence="1 5" id="KW-0489">Methyltransferase</keyword>
<evidence type="ECO:0000256" key="3">
    <source>
        <dbReference type="ARBA" id="ARBA00022691"/>
    </source>
</evidence>
<protein>
    <recommendedName>
        <fullName evidence="5">Ribosomal RNA large subunit methyltransferase H</fullName>
        <ecNumber evidence="5">2.1.1.177</ecNumber>
    </recommendedName>
    <alternativeName>
        <fullName evidence="5">23S rRNA (pseudouridine1915-N3)-methyltransferase</fullName>
    </alternativeName>
    <alternativeName>
        <fullName evidence="5">23S rRNA m3Psi1915 methyltransferase</fullName>
    </alternativeName>
    <alternativeName>
        <fullName evidence="5">rRNA (pseudouridine-N3-)-methyltransferase RlmH</fullName>
    </alternativeName>
</protein>
<reference evidence="7" key="1">
    <citation type="submission" date="2018-07" db="EMBL/GenBank/DDBJ databases">
        <authorList>
            <person name="Peiro R."/>
            <person name="Begona"/>
            <person name="Cbmso G."/>
            <person name="Lopez M."/>
            <person name="Gonzalez S."/>
        </authorList>
    </citation>
    <scope>NUCLEOTIDE SEQUENCE [LARGE SCALE GENOMIC DNA]</scope>
</reference>
<dbReference type="PANTHER" id="PTHR33603">
    <property type="entry name" value="METHYLTRANSFERASE"/>
    <property type="match status" value="1"/>
</dbReference>
<evidence type="ECO:0000256" key="4">
    <source>
        <dbReference type="ARBA" id="ARBA00038303"/>
    </source>
</evidence>
<dbReference type="GO" id="GO:0070038">
    <property type="term" value="F:rRNA (pseudouridine-N3-)-methyltransferase activity"/>
    <property type="evidence" value="ECO:0007669"/>
    <property type="project" value="UniProtKB-UniRule"/>
</dbReference>
<comment type="subunit">
    <text evidence="5">Homodimer.</text>
</comment>
<keyword evidence="5" id="KW-0698">rRNA processing</keyword>
<dbReference type="NCBIfam" id="NF000989">
    <property type="entry name" value="PRK00103.2-3"/>
    <property type="match status" value="1"/>
</dbReference>
<dbReference type="EC" id="2.1.1.177" evidence="5"/>
<comment type="similarity">
    <text evidence="4 5">Belongs to the RNA methyltransferase RlmH family.</text>
</comment>
<dbReference type="Proteomes" id="UP000254764">
    <property type="component" value="Unassembled WGS sequence"/>
</dbReference>
<dbReference type="PIRSF" id="PIRSF004505">
    <property type="entry name" value="MT_bac"/>
    <property type="match status" value="1"/>
</dbReference>
<sequence>MRVGIYAVGRLKAGPEKELASRYLDRFAKAGPACGLEFLRSVEIAESRASNAATRKREEATELTKAMPEGALVIILDERGKALDSQEFADLIGDHRDRGQRDLAIVIGGADGVDPDLREKTKLVLNLGRMTWPHQLVRILVAEQLYRAVTILSGHPYHRA</sequence>
<dbReference type="OrthoDB" id="9806643at2"/>
<name>A0A376ABW7_9HYPH</name>
<dbReference type="EMBL" id="UEYP01000016">
    <property type="protein sequence ID" value="SSC64963.1"/>
    <property type="molecule type" value="Genomic_DNA"/>
</dbReference>
<proteinExistence type="inferred from homology"/>
<dbReference type="AlphaFoldDB" id="A0A376ABW7"/>
<comment type="catalytic activity">
    <reaction evidence="5">
        <text>pseudouridine(1915) in 23S rRNA + S-adenosyl-L-methionine = N(3)-methylpseudouridine(1915) in 23S rRNA + S-adenosyl-L-homocysteine + H(+)</text>
        <dbReference type="Rhea" id="RHEA:42752"/>
        <dbReference type="Rhea" id="RHEA-COMP:10221"/>
        <dbReference type="Rhea" id="RHEA-COMP:10222"/>
        <dbReference type="ChEBI" id="CHEBI:15378"/>
        <dbReference type="ChEBI" id="CHEBI:57856"/>
        <dbReference type="ChEBI" id="CHEBI:59789"/>
        <dbReference type="ChEBI" id="CHEBI:65314"/>
        <dbReference type="ChEBI" id="CHEBI:74486"/>
        <dbReference type="EC" id="2.1.1.177"/>
    </reaction>
</comment>
<feature type="binding site" evidence="5">
    <location>
        <position position="108"/>
    </location>
    <ligand>
        <name>S-adenosyl-L-methionine</name>
        <dbReference type="ChEBI" id="CHEBI:59789"/>
    </ligand>
</feature>
<keyword evidence="5" id="KW-0963">Cytoplasm</keyword>
<evidence type="ECO:0000256" key="2">
    <source>
        <dbReference type="ARBA" id="ARBA00022679"/>
    </source>
</evidence>
<comment type="function">
    <text evidence="5">Specifically methylates the pseudouridine at position 1915 (m3Psi1915) in 23S rRNA.</text>
</comment>
<dbReference type="RefSeq" id="WP_115672111.1">
    <property type="nucleotide sequence ID" value="NZ_UEYP01000016.1"/>
</dbReference>
<dbReference type="HAMAP" id="MF_00658">
    <property type="entry name" value="23SrRNA_methyltr_H"/>
    <property type="match status" value="1"/>
</dbReference>
<gene>
    <name evidence="5" type="primary">rlmH</name>
    <name evidence="6" type="ORF">RHIZ70_671</name>
</gene>
<organism evidence="6 7">
    <name type="scientific">Ciceribacter selenitireducens ATCC BAA-1503</name>
    <dbReference type="NCBI Taxonomy" id="1336235"/>
    <lineage>
        <taxon>Bacteria</taxon>
        <taxon>Pseudomonadati</taxon>
        <taxon>Pseudomonadota</taxon>
        <taxon>Alphaproteobacteria</taxon>
        <taxon>Hyphomicrobiales</taxon>
        <taxon>Rhizobiaceae</taxon>
        <taxon>Ciceribacter</taxon>
    </lineage>
</organism>
<evidence type="ECO:0000256" key="1">
    <source>
        <dbReference type="ARBA" id="ARBA00022603"/>
    </source>
</evidence>
<evidence type="ECO:0000313" key="6">
    <source>
        <dbReference type="EMBL" id="SSC64963.1"/>
    </source>
</evidence>
<dbReference type="InterPro" id="IPR003742">
    <property type="entry name" value="RlmH-like"/>
</dbReference>
<comment type="subcellular location">
    <subcellularLocation>
        <location evidence="5">Cytoplasm</location>
    </subcellularLocation>
</comment>
<dbReference type="CDD" id="cd18081">
    <property type="entry name" value="RlmH-like"/>
    <property type="match status" value="1"/>
</dbReference>
<keyword evidence="7" id="KW-1185">Reference proteome</keyword>
<accession>A0A376ABW7</accession>
<dbReference type="SUPFAM" id="SSF75217">
    <property type="entry name" value="alpha/beta knot"/>
    <property type="match status" value="1"/>
</dbReference>
<dbReference type="InterPro" id="IPR029028">
    <property type="entry name" value="Alpha/beta_knot_MTases"/>
</dbReference>
<dbReference type="Pfam" id="PF02590">
    <property type="entry name" value="SPOUT_MTase"/>
    <property type="match status" value="1"/>
</dbReference>
<dbReference type="PANTHER" id="PTHR33603:SF1">
    <property type="entry name" value="RIBOSOMAL RNA LARGE SUBUNIT METHYLTRANSFERASE H"/>
    <property type="match status" value="1"/>
</dbReference>
<dbReference type="InterPro" id="IPR029026">
    <property type="entry name" value="tRNA_m1G_MTases_N"/>
</dbReference>
<dbReference type="GO" id="GO:0005737">
    <property type="term" value="C:cytoplasm"/>
    <property type="evidence" value="ECO:0007669"/>
    <property type="project" value="UniProtKB-SubCell"/>
</dbReference>
<evidence type="ECO:0000256" key="5">
    <source>
        <dbReference type="HAMAP-Rule" id="MF_00658"/>
    </source>
</evidence>
<feature type="binding site" evidence="5">
    <location>
        <position position="76"/>
    </location>
    <ligand>
        <name>S-adenosyl-L-methionine</name>
        <dbReference type="ChEBI" id="CHEBI:59789"/>
    </ligand>
</feature>
<dbReference type="Gene3D" id="3.40.1280.10">
    <property type="match status" value="1"/>
</dbReference>
<feature type="binding site" evidence="5">
    <location>
        <begin position="127"/>
        <end position="132"/>
    </location>
    <ligand>
        <name>S-adenosyl-L-methionine</name>
        <dbReference type="ChEBI" id="CHEBI:59789"/>
    </ligand>
</feature>
<evidence type="ECO:0000313" key="7">
    <source>
        <dbReference type="Proteomes" id="UP000254764"/>
    </source>
</evidence>